<feature type="compositionally biased region" description="Polar residues" evidence="1">
    <location>
        <begin position="97"/>
        <end position="109"/>
    </location>
</feature>
<dbReference type="Proteomes" id="UP001275084">
    <property type="component" value="Unassembled WGS sequence"/>
</dbReference>
<reference evidence="2" key="2">
    <citation type="submission" date="2023-06" db="EMBL/GenBank/DDBJ databases">
        <authorList>
            <consortium name="Lawrence Berkeley National Laboratory"/>
            <person name="Haridas S."/>
            <person name="Hensen N."/>
            <person name="Bonometti L."/>
            <person name="Westerberg I."/>
            <person name="Brannstrom I.O."/>
            <person name="Guillou S."/>
            <person name="Cros-Aarteil S."/>
            <person name="Calhoun S."/>
            <person name="Kuo A."/>
            <person name="Mondo S."/>
            <person name="Pangilinan J."/>
            <person name="Riley R."/>
            <person name="Labutti K."/>
            <person name="Andreopoulos B."/>
            <person name="Lipzen A."/>
            <person name="Chen C."/>
            <person name="Yanf M."/>
            <person name="Daum C."/>
            <person name="Ng V."/>
            <person name="Clum A."/>
            <person name="Steindorff A."/>
            <person name="Ohm R."/>
            <person name="Martin F."/>
            <person name="Silar P."/>
            <person name="Natvig D."/>
            <person name="Lalanne C."/>
            <person name="Gautier V."/>
            <person name="Ament-Velasquez S.L."/>
            <person name="Kruys A."/>
            <person name="Hutchinson M.I."/>
            <person name="Powell A.J."/>
            <person name="Barry K."/>
            <person name="Miller A.N."/>
            <person name="Grigoriev I.V."/>
            <person name="Debuchy R."/>
            <person name="Gladieux P."/>
            <person name="Thoren M.H."/>
            <person name="Johannesson H."/>
        </authorList>
    </citation>
    <scope>NUCLEOTIDE SEQUENCE</scope>
    <source>
        <strain evidence="2">CBS 955.72</strain>
    </source>
</reference>
<accession>A0AAJ0HLD4</accession>
<evidence type="ECO:0000256" key="1">
    <source>
        <dbReference type="SAM" id="MobiDB-lite"/>
    </source>
</evidence>
<organism evidence="2 3">
    <name type="scientific">Lasiosphaeria hispida</name>
    <dbReference type="NCBI Taxonomy" id="260671"/>
    <lineage>
        <taxon>Eukaryota</taxon>
        <taxon>Fungi</taxon>
        <taxon>Dikarya</taxon>
        <taxon>Ascomycota</taxon>
        <taxon>Pezizomycotina</taxon>
        <taxon>Sordariomycetes</taxon>
        <taxon>Sordariomycetidae</taxon>
        <taxon>Sordariales</taxon>
        <taxon>Lasiosphaeriaceae</taxon>
        <taxon>Lasiosphaeria</taxon>
    </lineage>
</organism>
<dbReference type="AlphaFoldDB" id="A0AAJ0HLD4"/>
<evidence type="ECO:0000313" key="3">
    <source>
        <dbReference type="Proteomes" id="UP001275084"/>
    </source>
</evidence>
<dbReference type="EMBL" id="JAUIQD010000003">
    <property type="protein sequence ID" value="KAK3357017.1"/>
    <property type="molecule type" value="Genomic_DNA"/>
</dbReference>
<comment type="caution">
    <text evidence="2">The sequence shown here is derived from an EMBL/GenBank/DDBJ whole genome shotgun (WGS) entry which is preliminary data.</text>
</comment>
<reference evidence="2" key="1">
    <citation type="journal article" date="2023" name="Mol. Phylogenet. Evol.">
        <title>Genome-scale phylogeny and comparative genomics of the fungal order Sordariales.</title>
        <authorList>
            <person name="Hensen N."/>
            <person name="Bonometti L."/>
            <person name="Westerberg I."/>
            <person name="Brannstrom I.O."/>
            <person name="Guillou S."/>
            <person name="Cros-Aarteil S."/>
            <person name="Calhoun S."/>
            <person name="Haridas S."/>
            <person name="Kuo A."/>
            <person name="Mondo S."/>
            <person name="Pangilinan J."/>
            <person name="Riley R."/>
            <person name="LaButti K."/>
            <person name="Andreopoulos B."/>
            <person name="Lipzen A."/>
            <person name="Chen C."/>
            <person name="Yan M."/>
            <person name="Daum C."/>
            <person name="Ng V."/>
            <person name="Clum A."/>
            <person name="Steindorff A."/>
            <person name="Ohm R.A."/>
            <person name="Martin F."/>
            <person name="Silar P."/>
            <person name="Natvig D.O."/>
            <person name="Lalanne C."/>
            <person name="Gautier V."/>
            <person name="Ament-Velasquez S.L."/>
            <person name="Kruys A."/>
            <person name="Hutchinson M.I."/>
            <person name="Powell A.J."/>
            <person name="Barry K."/>
            <person name="Miller A.N."/>
            <person name="Grigoriev I.V."/>
            <person name="Debuchy R."/>
            <person name="Gladieux P."/>
            <person name="Hiltunen Thoren M."/>
            <person name="Johannesson H."/>
        </authorList>
    </citation>
    <scope>NUCLEOTIDE SEQUENCE</scope>
    <source>
        <strain evidence="2">CBS 955.72</strain>
    </source>
</reference>
<protein>
    <submittedName>
        <fullName evidence="2">Uncharacterized protein</fullName>
    </submittedName>
</protein>
<feature type="region of interest" description="Disordered" evidence="1">
    <location>
        <begin position="97"/>
        <end position="130"/>
    </location>
</feature>
<sequence length="130" mass="14554">MGDELRARKDAGLVKPTDTTYYSELVCNWKCGLGGKCKNYHITQPFIFCYTESNSSHHQFISNGKIQAWSKAVRKGITTPLNSPPAVRRQWDTALQRTLQQQEEQSNQLAGGGKWSVQGQVPKAGKKQQS</sequence>
<gene>
    <name evidence="2" type="ORF">B0T25DRAFT_144601</name>
</gene>
<keyword evidence="3" id="KW-1185">Reference proteome</keyword>
<proteinExistence type="predicted"/>
<name>A0AAJ0HLD4_9PEZI</name>
<evidence type="ECO:0000313" key="2">
    <source>
        <dbReference type="EMBL" id="KAK3357017.1"/>
    </source>
</evidence>